<dbReference type="PANTHER" id="PTHR10338">
    <property type="entry name" value="INTER-ALPHA-TRYPSIN INHIBITOR HEAVY CHAIN FAMILY MEMBER"/>
    <property type="match status" value="1"/>
</dbReference>
<dbReference type="Gene3D" id="3.40.50.410">
    <property type="entry name" value="von Willebrand factor, type A domain"/>
    <property type="match status" value="1"/>
</dbReference>
<dbReference type="InterPro" id="IPR002035">
    <property type="entry name" value="VWF_A"/>
</dbReference>
<organism evidence="2">
    <name type="scientific">Ignisphaera aggregans</name>
    <dbReference type="NCBI Taxonomy" id="334771"/>
    <lineage>
        <taxon>Archaea</taxon>
        <taxon>Thermoproteota</taxon>
        <taxon>Thermoprotei</taxon>
        <taxon>Desulfurococcales</taxon>
        <taxon>Desulfurococcaceae</taxon>
        <taxon>Ignisphaera</taxon>
    </lineage>
</organism>
<evidence type="ECO:0000259" key="1">
    <source>
        <dbReference type="PROSITE" id="PS50234"/>
    </source>
</evidence>
<dbReference type="PROSITE" id="PS50234">
    <property type="entry name" value="VWFA"/>
    <property type="match status" value="1"/>
</dbReference>
<protein>
    <submittedName>
        <fullName evidence="2">VWA domain-containing protein</fullName>
    </submittedName>
</protein>
<name>A0A7C4D110_9CREN</name>
<dbReference type="InterPro" id="IPR050934">
    <property type="entry name" value="ITIH"/>
</dbReference>
<feature type="domain" description="VWFA" evidence="1">
    <location>
        <begin position="40"/>
        <end position="215"/>
    </location>
</feature>
<dbReference type="InterPro" id="IPR036465">
    <property type="entry name" value="vWFA_dom_sf"/>
</dbReference>
<dbReference type="Pfam" id="PF00092">
    <property type="entry name" value="VWA"/>
    <property type="match status" value="1"/>
</dbReference>
<reference evidence="2" key="1">
    <citation type="journal article" date="2020" name="mSystems">
        <title>Genome- and Community-Level Interaction Insights into Carbon Utilization and Element Cycling Functions of Hydrothermarchaeota in Hydrothermal Sediment.</title>
        <authorList>
            <person name="Zhou Z."/>
            <person name="Liu Y."/>
            <person name="Xu W."/>
            <person name="Pan J."/>
            <person name="Luo Z.H."/>
            <person name="Li M."/>
        </authorList>
    </citation>
    <scope>NUCLEOTIDE SEQUENCE [LARGE SCALE GENOMIC DNA]</scope>
    <source>
        <strain evidence="2">SpSt-658</strain>
    </source>
</reference>
<proteinExistence type="predicted"/>
<comment type="caution">
    <text evidence="2">The sequence shown here is derived from an EMBL/GenBank/DDBJ whole genome shotgun (WGS) entry which is preliminary data.</text>
</comment>
<dbReference type="PANTHER" id="PTHR10338:SF108">
    <property type="entry name" value="INTER-ALPHA-TRYPSIN INHIBITOR HEAVY CHAIN H4-LIKE PROTEIN"/>
    <property type="match status" value="1"/>
</dbReference>
<evidence type="ECO:0000313" key="2">
    <source>
        <dbReference type="EMBL" id="HGM07567.1"/>
    </source>
</evidence>
<sequence length="407" mass="45272">MPVAVEPRLAKLFVVEDKIEAVPFIIQIKGIGSSRDTQNIYTVAIDASWSMDGAKIFRAKEATIEMLKNMSPDDLVNIYSFNDKVERVIYMSKASSYEAIADAVASIKLGGGTNIYGLLKQIYRDYIEIKNSSNKKMDSFKLVMVTDGVPTTGVKDEAKIVEIAKELGEHTSISLIIGVGSDYNEKLLMDIATNTRGIFEHLSNPSKIYSIFNKIVSRYRELCAKNVKLFIKTLPGSSIYIYNRPAYAGKGGIEIDVGDIYSNDTIDVVGEVVLPPQKRGLIHIATISASYIDTENISREIPPIPLSLPCLSKPPLEHLDIDERLFKEFSMIKTATLLARDLYGKPSAEDIKKIVDELVNATLTIDRRDLYSRTIDIRSQLEQEGLSPEVVKKLVSLISKIISGRLE</sequence>
<dbReference type="AlphaFoldDB" id="A0A7C4D110"/>
<gene>
    <name evidence="2" type="ORF">ENU31_04065</name>
</gene>
<dbReference type="SUPFAM" id="SSF53300">
    <property type="entry name" value="vWA-like"/>
    <property type="match status" value="1"/>
</dbReference>
<accession>A0A7C4D110</accession>
<dbReference type="EMBL" id="DTCA01000121">
    <property type="protein sequence ID" value="HGM07567.1"/>
    <property type="molecule type" value="Genomic_DNA"/>
</dbReference>
<dbReference type="SMART" id="SM00327">
    <property type="entry name" value="VWA"/>
    <property type="match status" value="1"/>
</dbReference>